<evidence type="ECO:0000256" key="10">
    <source>
        <dbReference type="ARBA" id="ARBA00023239"/>
    </source>
</evidence>
<dbReference type="InterPro" id="IPR005759">
    <property type="entry name" value="Nth"/>
</dbReference>
<comment type="caution">
    <text evidence="14">The sequence shown here is derived from an EMBL/GenBank/DDBJ whole genome shotgun (WGS) entry which is preliminary data.</text>
</comment>
<keyword evidence="7 12" id="KW-0411">Iron-sulfur</keyword>
<protein>
    <recommendedName>
        <fullName evidence="12">Endonuclease III</fullName>
        <ecNumber evidence="12">4.2.99.18</ecNumber>
    </recommendedName>
    <alternativeName>
        <fullName evidence="12">DNA-(apurinic or apyrimidinic site) lyase</fullName>
    </alternativeName>
</protein>
<evidence type="ECO:0000256" key="5">
    <source>
        <dbReference type="ARBA" id="ARBA00022801"/>
    </source>
</evidence>
<comment type="catalytic activity">
    <reaction evidence="12">
        <text>2'-deoxyribonucleotide-(2'-deoxyribose 5'-phosphate)-2'-deoxyribonucleotide-DNA = a 3'-end 2'-deoxyribonucleotide-(2,3-dehydro-2,3-deoxyribose 5'-phosphate)-DNA + a 5'-end 5'-phospho-2'-deoxyribonucleoside-DNA + H(+)</text>
        <dbReference type="Rhea" id="RHEA:66592"/>
        <dbReference type="Rhea" id="RHEA-COMP:13180"/>
        <dbReference type="Rhea" id="RHEA-COMP:16897"/>
        <dbReference type="Rhea" id="RHEA-COMP:17067"/>
        <dbReference type="ChEBI" id="CHEBI:15378"/>
        <dbReference type="ChEBI" id="CHEBI:136412"/>
        <dbReference type="ChEBI" id="CHEBI:157695"/>
        <dbReference type="ChEBI" id="CHEBI:167181"/>
        <dbReference type="EC" id="4.2.99.18"/>
    </reaction>
</comment>
<keyword evidence="2 12" id="KW-0004">4Fe-4S</keyword>
<dbReference type="Pfam" id="PF00633">
    <property type="entry name" value="HHH"/>
    <property type="match status" value="1"/>
</dbReference>
<keyword evidence="6 12" id="KW-0408">Iron</keyword>
<evidence type="ECO:0000256" key="11">
    <source>
        <dbReference type="ARBA" id="ARBA00023295"/>
    </source>
</evidence>
<comment type="function">
    <text evidence="12">DNA repair enzyme that has both DNA N-glycosylase activity and AP-lyase activity. The DNA N-glycosylase activity releases various damaged pyrimidines from DNA by cleaving the N-glycosidic bond, leaving an AP (apurinic/apyrimidinic) site. The AP-lyase activity cleaves the phosphodiester bond 3' to the AP site by a beta-elimination, leaving a 3'-terminal unsaturated sugar and a product with a terminal 5'-phosphate.</text>
</comment>
<feature type="binding site" evidence="12">
    <location>
        <position position="198"/>
    </location>
    <ligand>
        <name>[4Fe-4S] cluster</name>
        <dbReference type="ChEBI" id="CHEBI:49883"/>
    </ligand>
</feature>
<name>A0A2T3FL93_9FIRM</name>
<evidence type="ECO:0000256" key="6">
    <source>
        <dbReference type="ARBA" id="ARBA00023004"/>
    </source>
</evidence>
<dbReference type="GO" id="GO:0140078">
    <property type="term" value="F:class I DNA-(apurinic or apyrimidinic site) endonuclease activity"/>
    <property type="evidence" value="ECO:0007669"/>
    <property type="project" value="UniProtKB-EC"/>
</dbReference>
<dbReference type="GO" id="GO:0051539">
    <property type="term" value="F:4 iron, 4 sulfur cluster binding"/>
    <property type="evidence" value="ECO:0007669"/>
    <property type="project" value="UniProtKB-UniRule"/>
</dbReference>
<dbReference type="AlphaFoldDB" id="A0A2T3FL93"/>
<dbReference type="GO" id="GO:0003677">
    <property type="term" value="F:DNA binding"/>
    <property type="evidence" value="ECO:0007669"/>
    <property type="project" value="UniProtKB-UniRule"/>
</dbReference>
<comment type="similarity">
    <text evidence="1 12">Belongs to the Nth/MutY family.</text>
</comment>
<comment type="cofactor">
    <cofactor evidence="12">
        <name>[4Fe-4S] cluster</name>
        <dbReference type="ChEBI" id="CHEBI:49883"/>
    </cofactor>
    <text evidence="12">Binds 1 [4Fe-4S] cluster.</text>
</comment>
<dbReference type="SMART" id="SM00478">
    <property type="entry name" value="ENDO3c"/>
    <property type="match status" value="1"/>
</dbReference>
<dbReference type="GO" id="GO:0046872">
    <property type="term" value="F:metal ion binding"/>
    <property type="evidence" value="ECO:0007669"/>
    <property type="project" value="UniProtKB-KW"/>
</dbReference>
<keyword evidence="8 12" id="KW-0238">DNA-binding</keyword>
<dbReference type="PIRSF" id="PIRSF001435">
    <property type="entry name" value="Nth"/>
    <property type="match status" value="1"/>
</dbReference>
<keyword evidence="10 12" id="KW-0456">Lyase</keyword>
<dbReference type="Gene3D" id="1.10.340.30">
    <property type="entry name" value="Hypothetical protein, domain 2"/>
    <property type="match status" value="1"/>
</dbReference>
<keyword evidence="3 12" id="KW-0479">Metal-binding</keyword>
<dbReference type="InterPro" id="IPR003265">
    <property type="entry name" value="HhH-GPD_domain"/>
</dbReference>
<evidence type="ECO:0000256" key="9">
    <source>
        <dbReference type="ARBA" id="ARBA00023204"/>
    </source>
</evidence>
<keyword evidence="4 12" id="KW-0227">DNA damage</keyword>
<organism evidence="14 15">
    <name type="scientific">Faecalibacillus intestinalis</name>
    <dbReference type="NCBI Taxonomy" id="1982626"/>
    <lineage>
        <taxon>Bacteria</taxon>
        <taxon>Bacillati</taxon>
        <taxon>Bacillota</taxon>
        <taxon>Erysipelotrichia</taxon>
        <taxon>Erysipelotrichales</taxon>
        <taxon>Coprobacillaceae</taxon>
        <taxon>Faecalibacillus</taxon>
    </lineage>
</organism>
<gene>
    <name evidence="12 14" type="primary">nth</name>
    <name evidence="14" type="ORF">C7U54_13455</name>
</gene>
<feature type="binding site" evidence="12">
    <location>
        <position position="195"/>
    </location>
    <ligand>
        <name>[4Fe-4S] cluster</name>
        <dbReference type="ChEBI" id="CHEBI:49883"/>
    </ligand>
</feature>
<dbReference type="InterPro" id="IPR011257">
    <property type="entry name" value="DNA_glycosylase"/>
</dbReference>
<keyword evidence="14" id="KW-0540">Nuclease</keyword>
<dbReference type="Proteomes" id="UP000240974">
    <property type="component" value="Unassembled WGS sequence"/>
</dbReference>
<dbReference type="PANTHER" id="PTHR10359">
    <property type="entry name" value="A/G-SPECIFIC ADENINE GLYCOSYLASE/ENDONUCLEASE III"/>
    <property type="match status" value="1"/>
</dbReference>
<evidence type="ECO:0000256" key="2">
    <source>
        <dbReference type="ARBA" id="ARBA00022485"/>
    </source>
</evidence>
<reference evidence="14 15" key="1">
    <citation type="journal article" date="2019" name="Int. J. Syst. Evol. Microbiol.">
        <title>Faecalibacillus intestinalis gen. nov., sp. nov. and Faecalibacillus faecis sp. nov., isolated from human faeces.</title>
        <authorList>
            <person name="Seo B."/>
            <person name="Jeon K."/>
            <person name="Baek I."/>
            <person name="Lee Y.M."/>
            <person name="Baek K."/>
            <person name="Ko G."/>
        </authorList>
    </citation>
    <scope>NUCLEOTIDE SEQUENCE [LARGE SCALE GENOMIC DNA]</scope>
    <source>
        <strain evidence="14 15">SNUG30099</strain>
    </source>
</reference>
<dbReference type="HAMAP" id="MF_00942">
    <property type="entry name" value="Nth"/>
    <property type="match status" value="1"/>
</dbReference>
<feature type="binding site" evidence="12">
    <location>
        <position position="204"/>
    </location>
    <ligand>
        <name>[4Fe-4S] cluster</name>
        <dbReference type="ChEBI" id="CHEBI:49883"/>
    </ligand>
</feature>
<feature type="domain" description="HhH-GPD" evidence="13">
    <location>
        <begin position="38"/>
        <end position="186"/>
    </location>
</feature>
<feature type="binding site" evidence="12">
    <location>
        <position position="188"/>
    </location>
    <ligand>
        <name>[4Fe-4S] cluster</name>
        <dbReference type="ChEBI" id="CHEBI:49883"/>
    </ligand>
</feature>
<keyword evidence="5 12" id="KW-0378">Hydrolase</keyword>
<proteinExistence type="inferred from homology"/>
<keyword evidence="9 12" id="KW-0234">DNA repair</keyword>
<sequence>MNKEKTNKVLDYFEELFPDAHCELNHQNVFELLVAVMLSAQTTDKKVNQVTASLFKKYPTVESFALASLEDLQNDIKIIGLYRNKAKNLKKMAQVLLEEYNGEVPKTRKELESLPGVGRKTTNVVLSVGFDEPAFAVDTHVERISKRLGFAKKDDTVNDVERKVCRSIPRDRWNKAHHQFIFFGRYFCKAQNPNCKECHLYDMCKDKIKEVRK</sequence>
<dbReference type="EMBL" id="PYLQ01000029">
    <property type="protein sequence ID" value="PST36046.1"/>
    <property type="molecule type" value="Genomic_DNA"/>
</dbReference>
<dbReference type="FunFam" id="1.10.340.30:FF:000001">
    <property type="entry name" value="Endonuclease III"/>
    <property type="match status" value="1"/>
</dbReference>
<dbReference type="NCBIfam" id="TIGR01083">
    <property type="entry name" value="nth"/>
    <property type="match status" value="1"/>
</dbReference>
<keyword evidence="15" id="KW-1185">Reference proteome</keyword>
<dbReference type="GO" id="GO:0019104">
    <property type="term" value="F:DNA N-glycosylase activity"/>
    <property type="evidence" value="ECO:0007669"/>
    <property type="project" value="UniProtKB-UniRule"/>
</dbReference>
<keyword evidence="11 12" id="KW-0326">Glycosidase</keyword>
<evidence type="ECO:0000313" key="14">
    <source>
        <dbReference type="EMBL" id="PST36046.1"/>
    </source>
</evidence>
<dbReference type="EC" id="4.2.99.18" evidence="12"/>
<dbReference type="FunFam" id="1.10.1670.10:FF:000001">
    <property type="entry name" value="Endonuclease III"/>
    <property type="match status" value="1"/>
</dbReference>
<dbReference type="InterPro" id="IPR000445">
    <property type="entry name" value="HhH_motif"/>
</dbReference>
<dbReference type="Pfam" id="PF00730">
    <property type="entry name" value="HhH-GPD"/>
    <property type="match status" value="1"/>
</dbReference>
<accession>A0A2T3FL93</accession>
<evidence type="ECO:0000256" key="12">
    <source>
        <dbReference type="HAMAP-Rule" id="MF_00942"/>
    </source>
</evidence>
<evidence type="ECO:0000313" key="15">
    <source>
        <dbReference type="Proteomes" id="UP000240974"/>
    </source>
</evidence>
<keyword evidence="14" id="KW-0255">Endonuclease</keyword>
<evidence type="ECO:0000259" key="13">
    <source>
        <dbReference type="SMART" id="SM00478"/>
    </source>
</evidence>
<evidence type="ECO:0000256" key="3">
    <source>
        <dbReference type="ARBA" id="ARBA00022723"/>
    </source>
</evidence>
<dbReference type="Gene3D" id="1.10.1670.10">
    <property type="entry name" value="Helix-hairpin-Helix base-excision DNA repair enzymes (C-terminal)"/>
    <property type="match status" value="1"/>
</dbReference>
<dbReference type="PANTHER" id="PTHR10359:SF18">
    <property type="entry name" value="ENDONUCLEASE III"/>
    <property type="match status" value="1"/>
</dbReference>
<dbReference type="RefSeq" id="WP_107030627.1">
    <property type="nucleotide sequence ID" value="NZ_AP031432.1"/>
</dbReference>
<dbReference type="InterPro" id="IPR023170">
    <property type="entry name" value="HhH_base_excis_C"/>
</dbReference>
<evidence type="ECO:0000256" key="8">
    <source>
        <dbReference type="ARBA" id="ARBA00023125"/>
    </source>
</evidence>
<dbReference type="SUPFAM" id="SSF48150">
    <property type="entry name" value="DNA-glycosylase"/>
    <property type="match status" value="1"/>
</dbReference>
<dbReference type="GO" id="GO:0006285">
    <property type="term" value="P:base-excision repair, AP site formation"/>
    <property type="evidence" value="ECO:0007669"/>
    <property type="project" value="TreeGrafter"/>
</dbReference>
<dbReference type="CDD" id="cd00056">
    <property type="entry name" value="ENDO3c"/>
    <property type="match status" value="1"/>
</dbReference>
<evidence type="ECO:0000256" key="1">
    <source>
        <dbReference type="ARBA" id="ARBA00008343"/>
    </source>
</evidence>
<evidence type="ECO:0000256" key="7">
    <source>
        <dbReference type="ARBA" id="ARBA00023014"/>
    </source>
</evidence>
<evidence type="ECO:0000256" key="4">
    <source>
        <dbReference type="ARBA" id="ARBA00022763"/>
    </source>
</evidence>